<evidence type="ECO:0000256" key="1">
    <source>
        <dbReference type="ARBA" id="ARBA00004651"/>
    </source>
</evidence>
<comment type="similarity">
    <text evidence="2">Belongs to the CPA3 antiporters (TC 2.A.63) subunit F family.</text>
</comment>
<organism evidence="9 10">
    <name type="scientific">Nitratireductor aestuarii</name>
    <dbReference type="NCBI Taxonomy" id="1735103"/>
    <lineage>
        <taxon>Bacteria</taxon>
        <taxon>Pseudomonadati</taxon>
        <taxon>Pseudomonadota</taxon>
        <taxon>Alphaproteobacteria</taxon>
        <taxon>Hyphomicrobiales</taxon>
        <taxon>Phyllobacteriaceae</taxon>
        <taxon>Nitratireductor</taxon>
    </lineage>
</organism>
<keyword evidence="7 8" id="KW-0472">Membrane</keyword>
<dbReference type="GO" id="GO:0005886">
    <property type="term" value="C:plasma membrane"/>
    <property type="evidence" value="ECO:0007669"/>
    <property type="project" value="UniProtKB-SubCell"/>
</dbReference>
<evidence type="ECO:0000256" key="6">
    <source>
        <dbReference type="ARBA" id="ARBA00022989"/>
    </source>
</evidence>
<dbReference type="AlphaFoldDB" id="A0A916S0Y8"/>
<reference evidence="9" key="2">
    <citation type="submission" date="2020-09" db="EMBL/GenBank/DDBJ databases">
        <authorList>
            <person name="Sun Q."/>
            <person name="Zhou Y."/>
        </authorList>
    </citation>
    <scope>NUCLEOTIDE SEQUENCE</scope>
    <source>
        <strain evidence="9">CGMCC 1.15320</strain>
    </source>
</reference>
<dbReference type="Pfam" id="PF04066">
    <property type="entry name" value="MrpF_PhaF"/>
    <property type="match status" value="1"/>
</dbReference>
<feature type="transmembrane region" description="Helical" evidence="8">
    <location>
        <begin position="66"/>
        <end position="89"/>
    </location>
</feature>
<feature type="transmembrane region" description="Helical" evidence="8">
    <location>
        <begin position="41"/>
        <end position="60"/>
    </location>
</feature>
<name>A0A916S0Y8_9HYPH</name>
<dbReference type="EMBL" id="BMIF01000011">
    <property type="protein sequence ID" value="GGA76153.1"/>
    <property type="molecule type" value="Genomic_DNA"/>
</dbReference>
<keyword evidence="10" id="KW-1185">Reference proteome</keyword>
<dbReference type="InterPro" id="IPR007208">
    <property type="entry name" value="MrpF/PhaF-like"/>
</dbReference>
<evidence type="ECO:0008006" key="11">
    <source>
        <dbReference type="Google" id="ProtNLM"/>
    </source>
</evidence>
<evidence type="ECO:0000313" key="9">
    <source>
        <dbReference type="EMBL" id="GGA76153.1"/>
    </source>
</evidence>
<evidence type="ECO:0000256" key="2">
    <source>
        <dbReference type="ARBA" id="ARBA00009212"/>
    </source>
</evidence>
<comment type="caution">
    <text evidence="9">The sequence shown here is derived from an EMBL/GenBank/DDBJ whole genome shotgun (WGS) entry which is preliminary data.</text>
</comment>
<protein>
    <recommendedName>
        <fullName evidence="11">Cation:proton antiporter</fullName>
    </recommendedName>
</protein>
<reference evidence="9" key="1">
    <citation type="journal article" date="2014" name="Int. J. Syst. Evol. Microbiol.">
        <title>Complete genome sequence of Corynebacterium casei LMG S-19264T (=DSM 44701T), isolated from a smear-ripened cheese.</title>
        <authorList>
            <consortium name="US DOE Joint Genome Institute (JGI-PGF)"/>
            <person name="Walter F."/>
            <person name="Albersmeier A."/>
            <person name="Kalinowski J."/>
            <person name="Ruckert C."/>
        </authorList>
    </citation>
    <scope>NUCLEOTIDE SEQUENCE</scope>
    <source>
        <strain evidence="9">CGMCC 1.15320</strain>
    </source>
</reference>
<evidence type="ECO:0000256" key="7">
    <source>
        <dbReference type="ARBA" id="ARBA00023136"/>
    </source>
</evidence>
<evidence type="ECO:0000256" key="8">
    <source>
        <dbReference type="SAM" id="Phobius"/>
    </source>
</evidence>
<dbReference type="Proteomes" id="UP000636264">
    <property type="component" value="Unassembled WGS sequence"/>
</dbReference>
<gene>
    <name evidence="9" type="ORF">GCM10011385_32710</name>
</gene>
<keyword evidence="4" id="KW-1003">Cell membrane</keyword>
<dbReference type="RefSeq" id="WP_188722174.1">
    <property type="nucleotide sequence ID" value="NZ_BMIF01000011.1"/>
</dbReference>
<comment type="subcellular location">
    <subcellularLocation>
        <location evidence="1">Cell membrane</location>
        <topology evidence="1">Multi-pass membrane protein</topology>
    </subcellularLocation>
</comment>
<keyword evidence="6 8" id="KW-1133">Transmembrane helix</keyword>
<evidence type="ECO:0000256" key="4">
    <source>
        <dbReference type="ARBA" id="ARBA00022475"/>
    </source>
</evidence>
<proteinExistence type="inferred from homology"/>
<keyword evidence="3" id="KW-0813">Transport</keyword>
<dbReference type="GO" id="GO:0015385">
    <property type="term" value="F:sodium:proton antiporter activity"/>
    <property type="evidence" value="ECO:0007669"/>
    <property type="project" value="TreeGrafter"/>
</dbReference>
<evidence type="ECO:0000313" key="10">
    <source>
        <dbReference type="Proteomes" id="UP000636264"/>
    </source>
</evidence>
<dbReference type="PANTHER" id="PTHR34702:SF1">
    <property type="entry name" value="NA(+)_H(+) ANTIPORTER SUBUNIT F"/>
    <property type="match status" value="1"/>
</dbReference>
<feature type="transmembrane region" description="Helical" evidence="8">
    <location>
        <begin position="6"/>
        <end position="29"/>
    </location>
</feature>
<evidence type="ECO:0000256" key="3">
    <source>
        <dbReference type="ARBA" id="ARBA00022448"/>
    </source>
</evidence>
<dbReference type="NCBIfam" id="NF009245">
    <property type="entry name" value="PRK12599.1-4"/>
    <property type="match status" value="1"/>
</dbReference>
<dbReference type="PANTHER" id="PTHR34702">
    <property type="entry name" value="NA(+)/H(+) ANTIPORTER SUBUNIT F1"/>
    <property type="match status" value="1"/>
</dbReference>
<accession>A0A916S0Y8</accession>
<sequence length="111" mass="12072">MNEAATGFLEFATLIALGILSLAFLLTVARVILGPGVPDRVLALDMLVAIAIGFIGVIGIRTGFTIYLDIAIALGLVGFLTTVAFARFIMSRRYRQDYQEISARLNAKRRP</sequence>
<keyword evidence="5 8" id="KW-0812">Transmembrane</keyword>
<evidence type="ECO:0000256" key="5">
    <source>
        <dbReference type="ARBA" id="ARBA00022692"/>
    </source>
</evidence>